<sequence>MQKSKKRNLEIGSNAGETTTATLVFMALHDDYGFGQKRLERIKMKCNEYNRQEIKNDPTFQGTAFIAMRQKMEKLGVSERLERDFINWIISGVGLNGRYQRTSAMASVEASYIHLFLAIHELFGFGAQRLKTIQHKIKFYAGCIRDGEPGIEEFMKCMAVECGQVYPGLIACEEKYGEVKIYG</sequence>
<dbReference type="Proteomes" id="UP000010111">
    <property type="component" value="Chromosome"/>
</dbReference>
<organism evidence="1 2">
    <name type="scientific">Megasphaera elsdenii DSM 20460</name>
    <dbReference type="NCBI Taxonomy" id="1064535"/>
    <lineage>
        <taxon>Bacteria</taxon>
        <taxon>Bacillati</taxon>
        <taxon>Bacillota</taxon>
        <taxon>Negativicutes</taxon>
        <taxon>Veillonellales</taxon>
        <taxon>Veillonellaceae</taxon>
        <taxon>Megasphaera</taxon>
    </lineage>
</organism>
<evidence type="ECO:0000313" key="2">
    <source>
        <dbReference type="Proteomes" id="UP000010111"/>
    </source>
</evidence>
<reference evidence="1 2" key="1">
    <citation type="journal article" date="2011" name="J. Bacteriol.">
        <title>Genome Sequence of the Ruminal Bacterium Megasphaera elsdenii.</title>
        <authorList>
            <person name="Marx H."/>
            <person name="Graf A.B."/>
            <person name="Tatto N."/>
            <person name="Thallinger G.G."/>
            <person name="Mattanovich D."/>
            <person name="Sauer M."/>
        </authorList>
    </citation>
    <scope>NUCLEOTIDE SEQUENCE [LARGE SCALE GENOMIC DNA]</scope>
    <source>
        <strain evidence="1 2">DSM 20460</strain>
    </source>
</reference>
<evidence type="ECO:0000313" key="1">
    <source>
        <dbReference type="EMBL" id="CCC73305.1"/>
    </source>
</evidence>
<dbReference type="EMBL" id="HE576794">
    <property type="protein sequence ID" value="CCC73305.1"/>
    <property type="molecule type" value="Genomic_DNA"/>
</dbReference>
<gene>
    <name evidence="1" type="ORF">MELS_1083</name>
</gene>
<proteinExistence type="predicted"/>
<dbReference type="RefSeq" id="WP_014016039.1">
    <property type="nucleotide sequence ID" value="NC_015873.1"/>
</dbReference>
<protein>
    <submittedName>
        <fullName evidence="1">Uncharacterized protein</fullName>
    </submittedName>
</protein>
<dbReference type="STRING" id="1064535.MELS_1083"/>
<name>G0VPC7_MEGEL</name>
<dbReference type="KEGG" id="med:MELS_1083"/>
<dbReference type="AlphaFoldDB" id="G0VPC7"/>
<accession>G0VPC7</accession>
<dbReference type="GeneID" id="97492044"/>
<keyword evidence="2" id="KW-1185">Reference proteome</keyword>
<dbReference type="HOGENOM" id="CLU_1473547_0_0_9"/>